<evidence type="ECO:0000256" key="1">
    <source>
        <dbReference type="SAM" id="Coils"/>
    </source>
</evidence>
<dbReference type="InterPro" id="IPR018253">
    <property type="entry name" value="DnaJ_domain_CS"/>
</dbReference>
<dbReference type="PANTHER" id="PTHR44240:SF10">
    <property type="entry name" value="J DOMAIN-CONTAINING PROTEIN"/>
    <property type="match status" value="1"/>
</dbReference>
<feature type="compositionally biased region" description="Low complexity" evidence="2">
    <location>
        <begin position="938"/>
        <end position="948"/>
    </location>
</feature>
<dbReference type="InterPro" id="IPR052276">
    <property type="entry name" value="Diphthamide-biosynth_chaperone"/>
</dbReference>
<dbReference type="SUPFAM" id="SSF46565">
    <property type="entry name" value="Chaperone J-domain"/>
    <property type="match status" value="1"/>
</dbReference>
<feature type="region of interest" description="Disordered" evidence="2">
    <location>
        <begin position="1061"/>
        <end position="1086"/>
    </location>
</feature>
<reference evidence="4" key="1">
    <citation type="submission" date="2021-01" db="EMBL/GenBank/DDBJ databases">
        <authorList>
            <person name="Corre E."/>
            <person name="Pelletier E."/>
            <person name="Niang G."/>
            <person name="Scheremetjew M."/>
            <person name="Finn R."/>
            <person name="Kale V."/>
            <person name="Holt S."/>
            <person name="Cochrane G."/>
            <person name="Meng A."/>
            <person name="Brown T."/>
            <person name="Cohen L."/>
        </authorList>
    </citation>
    <scope>NUCLEOTIDE SEQUENCE</scope>
    <source>
        <strain evidence="4">E4-10</strain>
    </source>
</reference>
<dbReference type="Gene3D" id="1.10.287.110">
    <property type="entry name" value="DnaJ domain"/>
    <property type="match status" value="1"/>
</dbReference>
<feature type="domain" description="J" evidence="3">
    <location>
        <begin position="972"/>
        <end position="1045"/>
    </location>
</feature>
<accession>A0A7S0PEA0</accession>
<sequence length="1086" mass="106862">MFRIPAAPAAGEAAPAFSFGHRPKTLAKKRDRSRRAANWPGPEMDLAFAGFGQDPSAFATAAAEYRASAGGGRSDARVPRQPMAAPELPAPSAALEALSTAVGNDLAQGREQFHSGGLREAAASFRQALARVTQARRSGPSEAAAGATGAPACAVDLEGARAGARIAACAVRAAGNAAACAMAAGQAKEAHWLCRRALGIWAGATVAASLAGTTGADGTPAVSPQGLPKAMVVRLVRCCVRLGEAEEARWAMGTLPRLVDGAAAAAAAEGSESASASGGGEAAAVTAQLGAEVAALEAASEAAAAVAAAATALPRSSAVAAQVCSAGPEAAARAMDLARDAAWRSGSETDTGAVSRQGEDWRRWLGSGVSALACLVAKGPAASAGGVGSLPALLSGSAGSLAAVYEAGSEPWAAAALAAAASAGASAASVPPGGDSRGAAAGGQELGAAPSPASPAPFRSAAELSLRLVEARARWSADGERAAALCAEALADLVPRLASEARARRSKPGGAGRGGAGGEWGRHFCAGARAADLGCEAALAAAERLGKEAALALAAHAERELAELEEDARWVAAACVAGGGRAAEEQIRSAVRAGRLGAAGQAAASGRGEALPLGSGSAEPAEERALGAVVDAAASLAKTARAVMDAAAAADASDATAASPGGGVPAADRRRARSAAGERLGAAVREAAAGGLLSVAAAAALMEACRSVGAGLAAEADGWAGGAGAGGGLPSDGLPSERLAGAERAKEWCVTAVALRPRSAAARVCAGCALWALRADAAEAERWVRGALAATRCFEGLRLAGASGGGLPTEASGGGVGWAVRPRRRAADWALSGAEVVGCSNAAVAEAWQAAEGGWGDMAGAAARMALRSAGSHPGPLGSLLGAALGAAAALADARAAERRAAEARAAAEAAAAAHAEAEAARRRAQRQRAREAEGQRDSAPGRAGASAGADAAAAAAAAAAGSPDAPPMPGSHYDLLGVPFGAAESDIKRAYRRRARDLHPDKASRKPGATEQSVKQAEEQFKAVTSAYEVLCDPAARADYDGVYRQAQEAARRAQAAAVAASARAAPVRPADPIRKRRPRRAGAY</sequence>
<proteinExistence type="predicted"/>
<dbReference type="PRINTS" id="PR00625">
    <property type="entry name" value="JDOMAIN"/>
</dbReference>
<name>A0A7S0PEA0_CAFRO</name>
<dbReference type="CDD" id="cd06257">
    <property type="entry name" value="DnaJ"/>
    <property type="match status" value="1"/>
</dbReference>
<feature type="region of interest" description="Disordered" evidence="2">
    <location>
        <begin position="427"/>
        <end position="455"/>
    </location>
</feature>
<dbReference type="PROSITE" id="PS50076">
    <property type="entry name" value="DNAJ_2"/>
    <property type="match status" value="1"/>
</dbReference>
<dbReference type="EMBL" id="HBET01014774">
    <property type="protein sequence ID" value="CAD8565623.1"/>
    <property type="molecule type" value="Transcribed_RNA"/>
</dbReference>
<feature type="region of interest" description="Disordered" evidence="2">
    <location>
        <begin position="651"/>
        <end position="672"/>
    </location>
</feature>
<dbReference type="InterPro" id="IPR036869">
    <property type="entry name" value="J_dom_sf"/>
</dbReference>
<dbReference type="Pfam" id="PF00226">
    <property type="entry name" value="DnaJ"/>
    <property type="match status" value="1"/>
</dbReference>
<gene>
    <name evidence="4" type="ORF">CROE0942_LOCUS10001</name>
</gene>
<evidence type="ECO:0000259" key="3">
    <source>
        <dbReference type="PROSITE" id="PS50076"/>
    </source>
</evidence>
<organism evidence="4">
    <name type="scientific">Cafeteria roenbergensis</name>
    <name type="common">Marine flagellate</name>
    <dbReference type="NCBI Taxonomy" id="33653"/>
    <lineage>
        <taxon>Eukaryota</taxon>
        <taxon>Sar</taxon>
        <taxon>Stramenopiles</taxon>
        <taxon>Bigyra</taxon>
        <taxon>Opalozoa</taxon>
        <taxon>Bicosoecida</taxon>
        <taxon>Cafeteriaceae</taxon>
        <taxon>Cafeteria</taxon>
    </lineage>
</organism>
<dbReference type="PROSITE" id="PS00636">
    <property type="entry name" value="DNAJ_1"/>
    <property type="match status" value="1"/>
</dbReference>
<protein>
    <recommendedName>
        <fullName evidence="3">J domain-containing protein</fullName>
    </recommendedName>
</protein>
<feature type="compositionally biased region" description="Basic residues" evidence="2">
    <location>
        <begin position="1076"/>
        <end position="1086"/>
    </location>
</feature>
<dbReference type="InterPro" id="IPR001623">
    <property type="entry name" value="DnaJ_domain"/>
</dbReference>
<keyword evidence="1" id="KW-0175">Coiled coil</keyword>
<feature type="compositionally biased region" description="Low complexity" evidence="2">
    <location>
        <begin position="1061"/>
        <end position="1072"/>
    </location>
</feature>
<feature type="region of interest" description="Disordered" evidence="2">
    <location>
        <begin position="995"/>
        <end position="1018"/>
    </location>
</feature>
<dbReference type="SMART" id="SM00271">
    <property type="entry name" value="DnaJ"/>
    <property type="match status" value="1"/>
</dbReference>
<evidence type="ECO:0000256" key="2">
    <source>
        <dbReference type="SAM" id="MobiDB-lite"/>
    </source>
</evidence>
<feature type="compositionally biased region" description="Low complexity" evidence="2">
    <location>
        <begin position="446"/>
        <end position="455"/>
    </location>
</feature>
<feature type="region of interest" description="Disordered" evidence="2">
    <location>
        <begin position="915"/>
        <end position="948"/>
    </location>
</feature>
<dbReference type="AlphaFoldDB" id="A0A7S0PEA0"/>
<dbReference type="PANTHER" id="PTHR44240">
    <property type="entry name" value="DNAJ DOMAIN (PROKARYOTIC HEAT SHOCK PROTEIN)-RELATED"/>
    <property type="match status" value="1"/>
</dbReference>
<feature type="coiled-coil region" evidence="1">
    <location>
        <begin position="547"/>
        <end position="574"/>
    </location>
</feature>
<evidence type="ECO:0000313" key="4">
    <source>
        <dbReference type="EMBL" id="CAD8565623.1"/>
    </source>
</evidence>